<dbReference type="Pfam" id="PF04230">
    <property type="entry name" value="PS_pyruv_trans"/>
    <property type="match status" value="1"/>
</dbReference>
<organism evidence="2 3">
    <name type="scientific">Polaromonas naphthalenivorans (strain CJ2)</name>
    <dbReference type="NCBI Taxonomy" id="365044"/>
    <lineage>
        <taxon>Bacteria</taxon>
        <taxon>Pseudomonadati</taxon>
        <taxon>Pseudomonadota</taxon>
        <taxon>Betaproteobacteria</taxon>
        <taxon>Burkholderiales</taxon>
        <taxon>Comamonadaceae</taxon>
        <taxon>Polaromonas</taxon>
    </lineage>
</organism>
<dbReference type="RefSeq" id="WP_011802557.1">
    <property type="nucleotide sequence ID" value="NC_008781.1"/>
</dbReference>
<reference evidence="3" key="1">
    <citation type="journal article" date="2009" name="Environ. Microbiol.">
        <title>The genome of Polaromonas naphthalenivorans strain CJ2, isolated from coal tar-contaminated sediment, reveals physiological and metabolic versatility and evolution through extensive horizontal gene transfer.</title>
        <authorList>
            <person name="Yagi J.M."/>
            <person name="Sims D."/>
            <person name="Brettin T."/>
            <person name="Bruce D."/>
            <person name="Madsen E.L."/>
        </authorList>
    </citation>
    <scope>NUCLEOTIDE SEQUENCE [LARGE SCALE GENOMIC DNA]</scope>
    <source>
        <strain evidence="3">CJ2</strain>
    </source>
</reference>
<gene>
    <name evidence="2" type="ordered locus">Pnap_3188</name>
</gene>
<dbReference type="EMBL" id="CP000529">
    <property type="protein sequence ID" value="ABM38486.1"/>
    <property type="molecule type" value="Genomic_DNA"/>
</dbReference>
<protein>
    <submittedName>
        <fullName evidence="2">Exopolysaccharide biosynthesis protein-like protein</fullName>
    </submittedName>
</protein>
<dbReference type="AlphaFoldDB" id="A1VS58"/>
<dbReference type="STRING" id="365044.Pnap_3188"/>
<dbReference type="OrthoDB" id="5242601at2"/>
<proteinExistence type="predicted"/>
<dbReference type="HOGENOM" id="CLU_090295_0_0_4"/>
<sequence>MLINSHEWNDLYATLNSLKKQKKIKYIPNGGNAGDGVIAAATWQLFERLDILSLIEVGGEISTGDVVIYGGGGNLIPEYDQARKVIEKCLEVNVSKFILLPHSIRGNEDLLQKMDERFYLFCREQKSFSHVSLFATRAQAFLTHDLVFGLDFNSVIKKCSNPIARVKLVFFPNILISYIRWRVKLQKIKPQYDNEMHLMRVDVESKYSNKYSEKYDLSSKHSSTYVNRLEADVITSDFLSVIDRANHIVSDRLHVCISAALLGKKVTMLDNSYGKNFEVYTNSIQKYFPNVTFINN</sequence>
<dbReference type="eggNOG" id="COG5039">
    <property type="taxonomic scope" value="Bacteria"/>
</dbReference>
<name>A1VS58_POLNA</name>
<accession>A1VS58</accession>
<evidence type="ECO:0000259" key="1">
    <source>
        <dbReference type="Pfam" id="PF04230"/>
    </source>
</evidence>
<dbReference type="InterPro" id="IPR007345">
    <property type="entry name" value="Polysacch_pyruvyl_Trfase"/>
</dbReference>
<feature type="domain" description="Polysaccharide pyruvyl transferase" evidence="1">
    <location>
        <begin position="32"/>
        <end position="273"/>
    </location>
</feature>
<dbReference type="KEGG" id="pna:Pnap_3188"/>
<keyword evidence="3" id="KW-1185">Reference proteome</keyword>
<evidence type="ECO:0000313" key="2">
    <source>
        <dbReference type="EMBL" id="ABM38486.1"/>
    </source>
</evidence>
<evidence type="ECO:0000313" key="3">
    <source>
        <dbReference type="Proteomes" id="UP000000644"/>
    </source>
</evidence>
<dbReference type="Proteomes" id="UP000000644">
    <property type="component" value="Chromosome"/>
</dbReference>